<dbReference type="Pfam" id="PF06463">
    <property type="entry name" value="Mob_synth_C"/>
    <property type="match status" value="1"/>
</dbReference>
<dbReference type="SFLD" id="SFLDG01383">
    <property type="entry name" value="cyclic_pyranopterin_phosphate"/>
    <property type="match status" value="1"/>
</dbReference>
<comment type="similarity">
    <text evidence="12">Belongs to the radical SAM superfamily. MoaA family.</text>
</comment>
<dbReference type="SUPFAM" id="SSF102114">
    <property type="entry name" value="Radical SAM enzymes"/>
    <property type="match status" value="1"/>
</dbReference>
<organism evidence="14 15">
    <name type="scientific">Flavisphingopyxis soli</name>
    <dbReference type="NCBI Taxonomy" id="2601267"/>
    <lineage>
        <taxon>Bacteria</taxon>
        <taxon>Pseudomonadati</taxon>
        <taxon>Pseudomonadota</taxon>
        <taxon>Alphaproteobacteria</taxon>
        <taxon>Sphingomonadales</taxon>
        <taxon>Sphingopyxidaceae</taxon>
        <taxon>Flavisphingopyxis</taxon>
    </lineage>
</organism>
<dbReference type="InterPro" id="IPR058240">
    <property type="entry name" value="rSAM_sf"/>
</dbReference>
<feature type="binding site" evidence="12">
    <location>
        <position position="24"/>
    </location>
    <ligand>
        <name>[4Fe-4S] cluster</name>
        <dbReference type="ChEBI" id="CHEBI:49883"/>
        <label>1</label>
        <note>4Fe-4S-S-AdoMet</note>
    </ligand>
</feature>
<name>A0A5C6U929_9SPHN</name>
<dbReference type="NCBIfam" id="TIGR02666">
    <property type="entry name" value="moaA"/>
    <property type="match status" value="1"/>
</dbReference>
<feature type="binding site" evidence="12">
    <location>
        <position position="270"/>
    </location>
    <ligand>
        <name>[4Fe-4S] cluster</name>
        <dbReference type="ChEBI" id="CHEBI:49883"/>
        <label>2</label>
        <note>4Fe-4S-substrate</note>
    </ligand>
</feature>
<dbReference type="InterPro" id="IPR013483">
    <property type="entry name" value="MoaA"/>
</dbReference>
<evidence type="ECO:0000256" key="8">
    <source>
        <dbReference type="ARBA" id="ARBA00023134"/>
    </source>
</evidence>
<dbReference type="InterPro" id="IPR010505">
    <property type="entry name" value="MoaA_twitch"/>
</dbReference>
<dbReference type="Proteomes" id="UP000321129">
    <property type="component" value="Unassembled WGS sequence"/>
</dbReference>
<dbReference type="OrthoDB" id="9763993at2"/>
<evidence type="ECO:0000256" key="5">
    <source>
        <dbReference type="ARBA" id="ARBA00022741"/>
    </source>
</evidence>
<dbReference type="UniPathway" id="UPA00344"/>
<keyword evidence="8 12" id="KW-0342">GTP-binding</keyword>
<evidence type="ECO:0000256" key="10">
    <source>
        <dbReference type="ARBA" id="ARBA00023239"/>
    </source>
</evidence>
<feature type="binding site" evidence="12">
    <location>
        <position position="253"/>
    </location>
    <ligand>
        <name>[4Fe-4S] cluster</name>
        <dbReference type="ChEBI" id="CHEBI:49883"/>
        <label>2</label>
        <note>4Fe-4S-substrate</note>
    </ligand>
</feature>
<dbReference type="GO" id="GO:0046872">
    <property type="term" value="F:metal ion binding"/>
    <property type="evidence" value="ECO:0007669"/>
    <property type="project" value="UniProtKB-KW"/>
</dbReference>
<feature type="binding site" evidence="12">
    <location>
        <position position="189"/>
    </location>
    <ligand>
        <name>S-adenosyl-L-methionine</name>
        <dbReference type="ChEBI" id="CHEBI:59789"/>
    </ligand>
</feature>
<dbReference type="Gene3D" id="3.20.20.70">
    <property type="entry name" value="Aldolase class I"/>
    <property type="match status" value="1"/>
</dbReference>
<feature type="binding site" evidence="12">
    <location>
        <begin position="258"/>
        <end position="260"/>
    </location>
    <ligand>
        <name>GTP</name>
        <dbReference type="ChEBI" id="CHEBI:37565"/>
    </ligand>
</feature>
<comment type="pathway">
    <text evidence="12">Cofactor biosynthesis; molybdopterin biosynthesis.</text>
</comment>
<keyword evidence="5 12" id="KW-0547">Nucleotide-binding</keyword>
<evidence type="ECO:0000256" key="1">
    <source>
        <dbReference type="ARBA" id="ARBA00012167"/>
    </source>
</evidence>
<dbReference type="HAMAP" id="MF_01225_B">
    <property type="entry name" value="MoaA_B"/>
    <property type="match status" value="1"/>
</dbReference>
<dbReference type="GO" id="GO:0005525">
    <property type="term" value="F:GTP binding"/>
    <property type="evidence" value="ECO:0007669"/>
    <property type="project" value="UniProtKB-UniRule"/>
</dbReference>
<dbReference type="SMART" id="SM00729">
    <property type="entry name" value="Elp3"/>
    <property type="match status" value="1"/>
</dbReference>
<feature type="binding site" evidence="12">
    <location>
        <position position="13"/>
    </location>
    <ligand>
        <name>GTP</name>
        <dbReference type="ChEBI" id="CHEBI:37565"/>
    </ligand>
</feature>
<dbReference type="PANTHER" id="PTHR22960">
    <property type="entry name" value="MOLYBDOPTERIN COFACTOR SYNTHESIS PROTEIN A"/>
    <property type="match status" value="1"/>
</dbReference>
<dbReference type="CDD" id="cd01335">
    <property type="entry name" value="Radical_SAM"/>
    <property type="match status" value="1"/>
</dbReference>
<accession>A0A5C6U929</accession>
<keyword evidence="4 12" id="KW-0479">Metal-binding</keyword>
<dbReference type="InterPro" id="IPR040064">
    <property type="entry name" value="MoaA-like"/>
</dbReference>
<dbReference type="InterPro" id="IPR013785">
    <property type="entry name" value="Aldolase_TIM"/>
</dbReference>
<evidence type="ECO:0000256" key="9">
    <source>
        <dbReference type="ARBA" id="ARBA00023150"/>
    </source>
</evidence>
<dbReference type="PROSITE" id="PS01305">
    <property type="entry name" value="MOAA_NIFB_PQQE"/>
    <property type="match status" value="1"/>
</dbReference>
<keyword evidence="10 12" id="KW-0456">Lyase</keyword>
<dbReference type="InterPro" id="IPR007197">
    <property type="entry name" value="rSAM"/>
</dbReference>
<dbReference type="SFLD" id="SFLDG01386">
    <property type="entry name" value="main_SPASM_domain-containing"/>
    <property type="match status" value="1"/>
</dbReference>
<evidence type="ECO:0000259" key="13">
    <source>
        <dbReference type="PROSITE" id="PS51918"/>
    </source>
</evidence>
<feature type="binding site" evidence="12">
    <location>
        <position position="27"/>
    </location>
    <ligand>
        <name>[4Fe-4S] cluster</name>
        <dbReference type="ChEBI" id="CHEBI:49883"/>
        <label>1</label>
        <note>4Fe-4S-S-AdoMet</note>
    </ligand>
</feature>
<gene>
    <name evidence="12 14" type="primary">moaA</name>
    <name evidence="14" type="ORF">FSZ31_08980</name>
</gene>
<keyword evidence="7 12" id="KW-0411">Iron-sulfur</keyword>
<dbReference type="GO" id="GO:1904047">
    <property type="term" value="F:S-adenosyl-L-methionine binding"/>
    <property type="evidence" value="ECO:0007669"/>
    <property type="project" value="UniProtKB-UniRule"/>
</dbReference>
<dbReference type="EC" id="4.1.99.22" evidence="1 12"/>
<keyword evidence="9 12" id="KW-0501">Molybdenum cofactor biosynthesis</keyword>
<dbReference type="Pfam" id="PF04055">
    <property type="entry name" value="Radical_SAM"/>
    <property type="match status" value="1"/>
</dbReference>
<sequence>MIDVHGRRISYVRMSVTDRCNLRCTYCMPADMRFLPRPELLTADEIVLLAEAFVARGVTRIRLTGGEPLVRKDIGQIVEQIGALRARGLEEVTLTTNGVLLDRHAAMLAAGGVERVNVSLDTLDPEQFRAITRGGDIGQVLAGIEAARSAGLAVKVNMVAQRGVNEDQLPAMIDYCDARGIDLSLIEAMPLGPEAASASDSYIALADFIRPLTDAGDALAPALHRTGGPARYYALPGKSIRLGLISPLSRNFCEGCNRVRVTATGRVYMCLGREDHVDLRGAVRSGNSEAIDDAIDAGLRIKPLAHDFLTAQRERTAAVSRTMSETGG</sequence>
<comment type="cofactor">
    <cofactor evidence="12">
        <name>[4Fe-4S] cluster</name>
        <dbReference type="ChEBI" id="CHEBI:49883"/>
    </cofactor>
    <text evidence="12">Binds 2 [4Fe-4S] clusters. Binds 1 [4Fe-4S] cluster coordinated with 3 cysteines and an exchangeable S-adenosyl-L-methionine and 1 [4Fe-4S] cluster coordinated with 3 cysteines and the GTP-derived substrate.</text>
</comment>
<evidence type="ECO:0000256" key="3">
    <source>
        <dbReference type="ARBA" id="ARBA00022691"/>
    </source>
</evidence>
<feature type="domain" description="Radical SAM core" evidence="13">
    <location>
        <begin position="4"/>
        <end position="229"/>
    </location>
</feature>
<evidence type="ECO:0000256" key="4">
    <source>
        <dbReference type="ARBA" id="ARBA00022723"/>
    </source>
</evidence>
<keyword evidence="3 12" id="KW-0949">S-adenosyl-L-methionine</keyword>
<evidence type="ECO:0000256" key="2">
    <source>
        <dbReference type="ARBA" id="ARBA00022485"/>
    </source>
</evidence>
<reference evidence="14 15" key="1">
    <citation type="submission" date="2019-08" db="EMBL/GenBank/DDBJ databases">
        <title>Sphingorhabdus soil sp. nov., isolated from arctic soil.</title>
        <authorList>
            <person name="Liu Y."/>
        </authorList>
    </citation>
    <scope>NUCLEOTIDE SEQUENCE [LARGE SCALE GENOMIC DNA]</scope>
    <source>
        <strain evidence="14 15">D-2Q-5-6</strain>
    </source>
</reference>
<protein>
    <recommendedName>
        <fullName evidence="1 12">GTP 3',8-cyclase</fullName>
        <ecNumber evidence="1 12">4.1.99.22</ecNumber>
    </recommendedName>
    <alternativeName>
        <fullName evidence="12">Molybdenum cofactor biosynthesis protein A</fullName>
    </alternativeName>
</protein>
<evidence type="ECO:0000313" key="14">
    <source>
        <dbReference type="EMBL" id="TXC69324.1"/>
    </source>
</evidence>
<dbReference type="EMBL" id="VOPY01000002">
    <property type="protein sequence ID" value="TXC69324.1"/>
    <property type="molecule type" value="Genomic_DNA"/>
</dbReference>
<dbReference type="InterPro" id="IPR006638">
    <property type="entry name" value="Elp3/MiaA/NifB-like_rSAM"/>
</dbReference>
<feature type="binding site" evidence="12">
    <location>
        <position position="95"/>
    </location>
    <ligand>
        <name>GTP</name>
        <dbReference type="ChEBI" id="CHEBI:37565"/>
    </ligand>
</feature>
<feature type="binding site" evidence="12">
    <location>
        <position position="26"/>
    </location>
    <ligand>
        <name>S-adenosyl-L-methionine</name>
        <dbReference type="ChEBI" id="CHEBI:59789"/>
    </ligand>
</feature>
<comment type="catalytic activity">
    <reaction evidence="11 12">
        <text>GTP + AH2 + S-adenosyl-L-methionine = (8S)-3',8-cyclo-7,8-dihydroguanosine 5'-triphosphate + 5'-deoxyadenosine + L-methionine + A + H(+)</text>
        <dbReference type="Rhea" id="RHEA:49576"/>
        <dbReference type="ChEBI" id="CHEBI:13193"/>
        <dbReference type="ChEBI" id="CHEBI:15378"/>
        <dbReference type="ChEBI" id="CHEBI:17319"/>
        <dbReference type="ChEBI" id="CHEBI:17499"/>
        <dbReference type="ChEBI" id="CHEBI:37565"/>
        <dbReference type="ChEBI" id="CHEBI:57844"/>
        <dbReference type="ChEBI" id="CHEBI:59789"/>
        <dbReference type="ChEBI" id="CHEBI:131766"/>
        <dbReference type="EC" id="4.1.99.22"/>
    </reaction>
</comment>
<feature type="binding site" evidence="12">
    <location>
        <position position="66"/>
    </location>
    <ligand>
        <name>S-adenosyl-L-methionine</name>
        <dbReference type="ChEBI" id="CHEBI:59789"/>
    </ligand>
</feature>
<dbReference type="GO" id="GO:0061799">
    <property type="term" value="F:cyclic pyranopterin monophosphate synthase activity"/>
    <property type="evidence" value="ECO:0007669"/>
    <property type="project" value="TreeGrafter"/>
</dbReference>
<proteinExistence type="inferred from homology"/>
<dbReference type="SFLD" id="SFLDG01067">
    <property type="entry name" value="SPASM/twitch_domain_containing"/>
    <property type="match status" value="1"/>
</dbReference>
<comment type="subunit">
    <text evidence="12">Monomer and homodimer.</text>
</comment>
<dbReference type="GO" id="GO:0061798">
    <property type="term" value="F:GTP 3',8'-cyclase activity"/>
    <property type="evidence" value="ECO:0007669"/>
    <property type="project" value="UniProtKB-UniRule"/>
</dbReference>
<keyword evidence="2 12" id="KW-0004">4Fe-4S</keyword>
<comment type="function">
    <text evidence="12">Catalyzes the cyclization of GTP to (8S)-3',8-cyclo-7,8-dihydroguanosine 5'-triphosphate.</text>
</comment>
<dbReference type="AlphaFoldDB" id="A0A5C6U929"/>
<dbReference type="CDD" id="cd21117">
    <property type="entry name" value="Twitch_MoaA"/>
    <property type="match status" value="1"/>
</dbReference>
<keyword evidence="6 12" id="KW-0408">Iron</keyword>
<evidence type="ECO:0000256" key="12">
    <source>
        <dbReference type="HAMAP-Rule" id="MF_01225"/>
    </source>
</evidence>
<dbReference type="PROSITE" id="PS51918">
    <property type="entry name" value="RADICAL_SAM"/>
    <property type="match status" value="1"/>
</dbReference>
<evidence type="ECO:0000256" key="6">
    <source>
        <dbReference type="ARBA" id="ARBA00023004"/>
    </source>
</evidence>
<evidence type="ECO:0000256" key="11">
    <source>
        <dbReference type="ARBA" id="ARBA00048697"/>
    </source>
</evidence>
<feature type="binding site" evidence="12">
    <location>
        <position position="256"/>
    </location>
    <ligand>
        <name>[4Fe-4S] cluster</name>
        <dbReference type="ChEBI" id="CHEBI:49883"/>
        <label>2</label>
        <note>4Fe-4S-substrate</note>
    </ligand>
</feature>
<dbReference type="PANTHER" id="PTHR22960:SF0">
    <property type="entry name" value="MOLYBDENUM COFACTOR BIOSYNTHESIS PROTEIN 1"/>
    <property type="match status" value="1"/>
</dbReference>
<feature type="binding site" evidence="12">
    <location>
        <position position="155"/>
    </location>
    <ligand>
        <name>GTP</name>
        <dbReference type="ChEBI" id="CHEBI:37565"/>
    </ligand>
</feature>
<feature type="binding site" evidence="12">
    <location>
        <position position="62"/>
    </location>
    <ligand>
        <name>GTP</name>
        <dbReference type="ChEBI" id="CHEBI:37565"/>
    </ligand>
</feature>
<dbReference type="InterPro" id="IPR000385">
    <property type="entry name" value="MoaA_NifB_PqqE_Fe-S-bd_CS"/>
</dbReference>
<evidence type="ECO:0000256" key="7">
    <source>
        <dbReference type="ARBA" id="ARBA00023014"/>
    </source>
</evidence>
<dbReference type="GO" id="GO:0006777">
    <property type="term" value="P:Mo-molybdopterin cofactor biosynthetic process"/>
    <property type="evidence" value="ECO:0007669"/>
    <property type="project" value="UniProtKB-UniRule"/>
</dbReference>
<dbReference type="GO" id="GO:0051539">
    <property type="term" value="F:4 iron, 4 sulfur cluster binding"/>
    <property type="evidence" value="ECO:0007669"/>
    <property type="project" value="UniProtKB-UniRule"/>
</dbReference>
<keyword evidence="15" id="KW-1185">Reference proteome</keyword>
<feature type="binding site" evidence="12">
    <location>
        <position position="20"/>
    </location>
    <ligand>
        <name>[4Fe-4S] cluster</name>
        <dbReference type="ChEBI" id="CHEBI:49883"/>
        <label>1</label>
        <note>4Fe-4S-S-AdoMet</note>
    </ligand>
</feature>
<comment type="caution">
    <text evidence="14">The sequence shown here is derived from an EMBL/GenBank/DDBJ whole genome shotgun (WGS) entry which is preliminary data.</text>
</comment>
<feature type="binding site" evidence="12">
    <location>
        <position position="119"/>
    </location>
    <ligand>
        <name>S-adenosyl-L-methionine</name>
        <dbReference type="ChEBI" id="CHEBI:59789"/>
    </ligand>
</feature>
<evidence type="ECO:0000313" key="15">
    <source>
        <dbReference type="Proteomes" id="UP000321129"/>
    </source>
</evidence>
<dbReference type="SFLD" id="SFLDS00029">
    <property type="entry name" value="Radical_SAM"/>
    <property type="match status" value="1"/>
</dbReference>
<dbReference type="InterPro" id="IPR050105">
    <property type="entry name" value="MoCo_biosynth_MoaA/MoaC"/>
</dbReference>